<keyword evidence="4 5" id="KW-0472">Membrane</keyword>
<feature type="transmembrane region" description="Helical" evidence="5">
    <location>
        <begin position="233"/>
        <end position="253"/>
    </location>
</feature>
<feature type="transmembrane region" description="Helical" evidence="5">
    <location>
        <begin position="385"/>
        <end position="401"/>
    </location>
</feature>
<comment type="caution">
    <text evidence="7">The sequence shown here is derived from an EMBL/GenBank/DDBJ whole genome shotgun (WGS) entry which is preliminary data.</text>
</comment>
<feature type="domain" description="Amino acid transporter transmembrane" evidence="6">
    <location>
        <begin position="53"/>
        <end position="442"/>
    </location>
</feature>
<keyword evidence="2 5" id="KW-0812">Transmembrane</keyword>
<feature type="transmembrane region" description="Helical" evidence="5">
    <location>
        <begin position="274"/>
        <end position="298"/>
    </location>
</feature>
<accession>A0A5J4YZS0</accession>
<keyword evidence="8" id="KW-1185">Reference proteome</keyword>
<dbReference type="AlphaFoldDB" id="A0A5J4YZS0"/>
<organism evidence="7 8">
    <name type="scientific">Porphyridium purpureum</name>
    <name type="common">Red alga</name>
    <name type="synonym">Porphyridium cruentum</name>
    <dbReference type="NCBI Taxonomy" id="35688"/>
    <lineage>
        <taxon>Eukaryota</taxon>
        <taxon>Rhodophyta</taxon>
        <taxon>Bangiophyceae</taxon>
        <taxon>Porphyridiales</taxon>
        <taxon>Porphyridiaceae</taxon>
        <taxon>Porphyridium</taxon>
    </lineage>
</organism>
<evidence type="ECO:0000256" key="2">
    <source>
        <dbReference type="ARBA" id="ARBA00022692"/>
    </source>
</evidence>
<evidence type="ECO:0000256" key="1">
    <source>
        <dbReference type="ARBA" id="ARBA00004141"/>
    </source>
</evidence>
<evidence type="ECO:0000313" key="7">
    <source>
        <dbReference type="EMBL" id="KAA8496856.1"/>
    </source>
</evidence>
<feature type="transmembrane region" description="Helical" evidence="5">
    <location>
        <begin position="195"/>
        <end position="213"/>
    </location>
</feature>
<feature type="transmembrane region" description="Helical" evidence="5">
    <location>
        <begin position="318"/>
        <end position="338"/>
    </location>
</feature>
<feature type="transmembrane region" description="Helical" evidence="5">
    <location>
        <begin position="421"/>
        <end position="443"/>
    </location>
</feature>
<evidence type="ECO:0000256" key="4">
    <source>
        <dbReference type="ARBA" id="ARBA00023136"/>
    </source>
</evidence>
<dbReference type="GO" id="GO:0015179">
    <property type="term" value="F:L-amino acid transmembrane transporter activity"/>
    <property type="evidence" value="ECO:0007669"/>
    <property type="project" value="TreeGrafter"/>
</dbReference>
<proteinExistence type="predicted"/>
<feature type="transmembrane region" description="Helical" evidence="5">
    <location>
        <begin position="168"/>
        <end position="188"/>
    </location>
</feature>
<gene>
    <name evidence="7" type="ORF">FVE85_0585</name>
</gene>
<evidence type="ECO:0000259" key="6">
    <source>
        <dbReference type="Pfam" id="PF01490"/>
    </source>
</evidence>
<dbReference type="GO" id="GO:0016020">
    <property type="term" value="C:membrane"/>
    <property type="evidence" value="ECO:0007669"/>
    <property type="project" value="UniProtKB-SubCell"/>
</dbReference>
<feature type="transmembrane region" description="Helical" evidence="5">
    <location>
        <begin position="359"/>
        <end position="379"/>
    </location>
</feature>
<dbReference type="InterPro" id="IPR013057">
    <property type="entry name" value="AA_transpt_TM"/>
</dbReference>
<evidence type="ECO:0000313" key="8">
    <source>
        <dbReference type="Proteomes" id="UP000324585"/>
    </source>
</evidence>
<name>A0A5J4YZS0_PORPP</name>
<sequence length="450" mass="46719">MGSVSMEGMDVESAAATPGGAGKASAGGGAHGVKLGFNWAGEAFGPADREPTGGLVSSIMNLCACAFGASMLSIPFAMEHAGVLPILGLLVLLGAIATKAAASIIQAGRRCECSSYNGIMSAYFGAFAGHVCESLLALCLALAAMSYIVGLADMLPDMIAATGSISRLPRIIVIMLAVFPLTLVPDMAVFGPASLVACLGCYGLAMGLSFVLATTPPVHGAKAWSTVFLKFDVMAAFQQLPLVTFLYAFHYILTDTLGELANPSASRMSKMIGGTILVQFLCYVVVGVSGLLLVLTLGKSTPDNVLLALGNDSIVVVFARWVLGFLLFATYSLFILPLRNRIELIYWKQVQPGLTVARLQICALLAGLIGVSAITLQNLSLANDVAGGCIAVIMLLFPGMLTVKDTFETPSMPLARRVSQLVVGFCMAALGVLVFAIGIGAAVSELLSDF</sequence>
<dbReference type="PANTHER" id="PTHR22950">
    <property type="entry name" value="AMINO ACID TRANSPORTER"/>
    <property type="match status" value="1"/>
</dbReference>
<dbReference type="Proteomes" id="UP000324585">
    <property type="component" value="Unassembled WGS sequence"/>
</dbReference>
<dbReference type="Pfam" id="PF01490">
    <property type="entry name" value="Aa_trans"/>
    <property type="match status" value="1"/>
</dbReference>
<protein>
    <submittedName>
        <fullName evidence="7">Putative sodium-coupled neutral amino acid transporter 8</fullName>
    </submittedName>
</protein>
<keyword evidence="3 5" id="KW-1133">Transmembrane helix</keyword>
<dbReference type="OMA" id="FGCARFG"/>
<feature type="transmembrane region" description="Helical" evidence="5">
    <location>
        <begin position="59"/>
        <end position="77"/>
    </location>
</feature>
<feature type="transmembrane region" description="Helical" evidence="5">
    <location>
        <begin position="123"/>
        <end position="148"/>
    </location>
</feature>
<comment type="subcellular location">
    <subcellularLocation>
        <location evidence="1">Membrane</location>
        <topology evidence="1">Multi-pass membrane protein</topology>
    </subcellularLocation>
</comment>
<feature type="transmembrane region" description="Helical" evidence="5">
    <location>
        <begin position="83"/>
        <end position="102"/>
    </location>
</feature>
<evidence type="ECO:0000256" key="3">
    <source>
        <dbReference type="ARBA" id="ARBA00022989"/>
    </source>
</evidence>
<reference evidence="8" key="1">
    <citation type="journal article" date="2019" name="Nat. Commun.">
        <title>Expansion of phycobilisome linker gene families in mesophilic red algae.</title>
        <authorList>
            <person name="Lee J."/>
            <person name="Kim D."/>
            <person name="Bhattacharya D."/>
            <person name="Yoon H.S."/>
        </authorList>
    </citation>
    <scope>NUCLEOTIDE SEQUENCE [LARGE SCALE GENOMIC DNA]</scope>
    <source>
        <strain evidence="8">CCMP 1328</strain>
    </source>
</reference>
<dbReference type="OrthoDB" id="5663at2759"/>
<dbReference type="EMBL" id="VRMN01000002">
    <property type="protein sequence ID" value="KAA8496856.1"/>
    <property type="molecule type" value="Genomic_DNA"/>
</dbReference>
<evidence type="ECO:0000256" key="5">
    <source>
        <dbReference type="SAM" id="Phobius"/>
    </source>
</evidence>